<dbReference type="OMA" id="DYYIELH"/>
<keyword evidence="7" id="KW-1185">Reference proteome</keyword>
<evidence type="ECO:0000256" key="2">
    <source>
        <dbReference type="ARBA" id="ARBA00023242"/>
    </source>
</evidence>
<reference evidence="6" key="3">
    <citation type="submission" date="2025-09" db="UniProtKB">
        <authorList>
            <consortium name="Ensembl"/>
        </authorList>
    </citation>
    <scope>IDENTIFICATION</scope>
</reference>
<sequence length="389" mass="45254">MQFWVFKTKVNSQKVELCRQSSSFRIDYEDLLEKNSISIWRALPSFHSENWDNENEQRAGSSSSQDSPIVTSTGEKIITEEELIEISEIRPNLSGTLLRSTVRNLIEDIEKRIDQKEIFEEFLALENRELLDDCILGNNPENRDKNRYRDIIPYDRTRVSIGQSQDYINANYIRISNAGEEFFYIATQAPLPGTTEDFWQMVWENKSNVIAMITKEMEDGIIKCHPYWPISLTKPLGLQNFLVELENTQILEAFIIRVFKIVNKTGSVHFVHQIQFMNWPDHGIPTSYEAFVSYIRYMKKIHETGPIIAHCSAGIGRTGVLLCMDVVLHALENDLEFDIKTIVTQMRNQRCGMIQTKEQYQFCYETVIHVLRKIQTSARLDKFSIFQGN</sequence>
<feature type="region of interest" description="Disordered" evidence="3">
    <location>
        <begin position="51"/>
        <end position="72"/>
    </location>
</feature>
<dbReference type="Proteomes" id="UP000002280">
    <property type="component" value="Chromosome 1"/>
</dbReference>
<dbReference type="GO" id="GO:0005634">
    <property type="term" value="C:nucleus"/>
    <property type="evidence" value="ECO:0007669"/>
    <property type="project" value="UniProtKB-SubCell"/>
</dbReference>
<dbReference type="Ensembl" id="ENSMODT00000002636.4">
    <property type="protein sequence ID" value="ENSMODP00000002582.4"/>
    <property type="gene ID" value="ENSMODG00000002124.4"/>
</dbReference>
<evidence type="ECO:0000313" key="6">
    <source>
        <dbReference type="Ensembl" id="ENSMODP00000002582.4"/>
    </source>
</evidence>
<name>F6U0Z9_MONDO</name>
<dbReference type="GO" id="GO:0004725">
    <property type="term" value="F:protein tyrosine phosphatase activity"/>
    <property type="evidence" value="ECO:0007669"/>
    <property type="project" value="InterPro"/>
</dbReference>
<accession>F6U0Z9</accession>
<evidence type="ECO:0000259" key="4">
    <source>
        <dbReference type="PROSITE" id="PS50055"/>
    </source>
</evidence>
<keyword evidence="2" id="KW-0539">Nucleus</keyword>
<dbReference type="HOGENOM" id="CLU_001645_9_5_1"/>
<dbReference type="InterPro" id="IPR000242">
    <property type="entry name" value="PTP_cat"/>
</dbReference>
<dbReference type="PANTHER" id="PTHR46900:SF4">
    <property type="entry name" value="FERM AND PDZ DOMAIN CONTAINING 2"/>
    <property type="match status" value="1"/>
</dbReference>
<evidence type="ECO:0000256" key="3">
    <source>
        <dbReference type="SAM" id="MobiDB-lite"/>
    </source>
</evidence>
<organism evidence="6 7">
    <name type="scientific">Monodelphis domestica</name>
    <name type="common">Gray short-tailed opossum</name>
    <dbReference type="NCBI Taxonomy" id="13616"/>
    <lineage>
        <taxon>Eukaryota</taxon>
        <taxon>Metazoa</taxon>
        <taxon>Chordata</taxon>
        <taxon>Craniata</taxon>
        <taxon>Vertebrata</taxon>
        <taxon>Euteleostomi</taxon>
        <taxon>Mammalia</taxon>
        <taxon>Metatheria</taxon>
        <taxon>Didelphimorphia</taxon>
        <taxon>Didelphidae</taxon>
        <taxon>Monodelphis</taxon>
    </lineage>
</organism>
<feature type="compositionally biased region" description="Polar residues" evidence="3">
    <location>
        <begin position="58"/>
        <end position="72"/>
    </location>
</feature>
<dbReference type="STRING" id="13616.ENSMODP00000002582"/>
<protein>
    <recommendedName>
        <fullName evidence="8">Protein tyrosine phosphatase non-receptor type 20</fullName>
    </recommendedName>
</protein>
<reference evidence="6" key="2">
    <citation type="submission" date="2025-08" db="UniProtKB">
        <authorList>
            <consortium name="Ensembl"/>
        </authorList>
    </citation>
    <scope>IDENTIFICATION</scope>
</reference>
<dbReference type="InterPro" id="IPR052074">
    <property type="entry name" value="NonRcpt_TyrProt_Phosphatase"/>
</dbReference>
<evidence type="ECO:0008006" key="8">
    <source>
        <dbReference type="Google" id="ProtNLM"/>
    </source>
</evidence>
<dbReference type="PROSITE" id="PS50056">
    <property type="entry name" value="TYR_PHOSPHATASE_2"/>
    <property type="match status" value="1"/>
</dbReference>
<dbReference type="SMART" id="SM00404">
    <property type="entry name" value="PTPc_motif"/>
    <property type="match status" value="1"/>
</dbReference>
<dbReference type="ExpressionAtlas" id="F6U0Z9">
    <property type="expression patterns" value="baseline"/>
</dbReference>
<dbReference type="SUPFAM" id="SSF52799">
    <property type="entry name" value="(Phosphotyrosine protein) phosphatases II"/>
    <property type="match status" value="1"/>
</dbReference>
<dbReference type="Gene3D" id="3.90.190.10">
    <property type="entry name" value="Protein tyrosine phosphatase superfamily"/>
    <property type="match status" value="1"/>
</dbReference>
<dbReference type="SMART" id="SM00194">
    <property type="entry name" value="PTPc"/>
    <property type="match status" value="1"/>
</dbReference>
<dbReference type="AlphaFoldDB" id="F6U0Z9"/>
<dbReference type="PROSITE" id="PS50055">
    <property type="entry name" value="TYR_PHOSPHATASE_PTP"/>
    <property type="match status" value="1"/>
</dbReference>
<dbReference type="PRINTS" id="PR00700">
    <property type="entry name" value="PRTYPHPHTASE"/>
</dbReference>
<evidence type="ECO:0000313" key="7">
    <source>
        <dbReference type="Proteomes" id="UP000002280"/>
    </source>
</evidence>
<dbReference type="GeneTree" id="ENSGT00940000160066"/>
<dbReference type="InterPro" id="IPR029021">
    <property type="entry name" value="Prot-tyrosine_phosphatase-like"/>
</dbReference>
<feature type="domain" description="Tyrosine-protein phosphatase" evidence="4">
    <location>
        <begin position="118"/>
        <end position="370"/>
    </location>
</feature>
<dbReference type="InParanoid" id="F6U0Z9"/>
<dbReference type="Pfam" id="PF00102">
    <property type="entry name" value="Y_phosphatase"/>
    <property type="match status" value="1"/>
</dbReference>
<dbReference type="Bgee" id="ENSMODG00000002124">
    <property type="expression patterns" value="Expressed in spermatocyte and 4 other cell types or tissues"/>
</dbReference>
<dbReference type="InterPro" id="IPR003595">
    <property type="entry name" value="Tyr_Pase_cat"/>
</dbReference>
<evidence type="ECO:0000256" key="1">
    <source>
        <dbReference type="ARBA" id="ARBA00004123"/>
    </source>
</evidence>
<reference evidence="6 7" key="1">
    <citation type="journal article" date="2007" name="Nature">
        <title>Genome of the marsupial Monodelphis domestica reveals innovation in non-coding sequences.</title>
        <authorList>
            <person name="Mikkelsen T.S."/>
            <person name="Wakefield M.J."/>
            <person name="Aken B."/>
            <person name="Amemiya C.T."/>
            <person name="Chang J.L."/>
            <person name="Duke S."/>
            <person name="Garber M."/>
            <person name="Gentles A.J."/>
            <person name="Goodstadt L."/>
            <person name="Heger A."/>
            <person name="Jurka J."/>
            <person name="Kamal M."/>
            <person name="Mauceli E."/>
            <person name="Searle S.M."/>
            <person name="Sharpe T."/>
            <person name="Baker M.L."/>
            <person name="Batzer M.A."/>
            <person name="Benos P.V."/>
            <person name="Belov K."/>
            <person name="Clamp M."/>
            <person name="Cook A."/>
            <person name="Cuff J."/>
            <person name="Das R."/>
            <person name="Davidow L."/>
            <person name="Deakin J.E."/>
            <person name="Fazzari M.J."/>
            <person name="Glass J.L."/>
            <person name="Grabherr M."/>
            <person name="Greally J.M."/>
            <person name="Gu W."/>
            <person name="Hore T.A."/>
            <person name="Huttley G.A."/>
            <person name="Kleber M."/>
            <person name="Jirtle R.L."/>
            <person name="Koina E."/>
            <person name="Lee J.T."/>
            <person name="Mahony S."/>
            <person name="Marra M.A."/>
            <person name="Miller R.D."/>
            <person name="Nicholls R.D."/>
            <person name="Oda M."/>
            <person name="Papenfuss A.T."/>
            <person name="Parra Z.E."/>
            <person name="Pollock D.D."/>
            <person name="Ray D.A."/>
            <person name="Schein J.E."/>
            <person name="Speed T.P."/>
            <person name="Thompson K."/>
            <person name="VandeBerg J.L."/>
            <person name="Wade C.M."/>
            <person name="Walker J.A."/>
            <person name="Waters P.D."/>
            <person name="Webber C."/>
            <person name="Weidman J.R."/>
            <person name="Xie X."/>
            <person name="Zody M.C."/>
            <person name="Baldwin J."/>
            <person name="Abdouelleil A."/>
            <person name="Abdulkadir J."/>
            <person name="Abebe A."/>
            <person name="Abera B."/>
            <person name="Abreu J."/>
            <person name="Acer S.C."/>
            <person name="Aftuck L."/>
            <person name="Alexander A."/>
            <person name="An P."/>
            <person name="Anderson E."/>
            <person name="Anderson S."/>
            <person name="Arachi H."/>
            <person name="Azer M."/>
            <person name="Bachantsang P."/>
            <person name="Barry A."/>
            <person name="Bayul T."/>
            <person name="Berlin A."/>
            <person name="Bessette D."/>
            <person name="Bloom T."/>
            <person name="Bloom T."/>
            <person name="Boguslavskiy L."/>
            <person name="Bonnet C."/>
            <person name="Boukhgalter B."/>
            <person name="Bourzgui I."/>
            <person name="Brown A."/>
            <person name="Cahill P."/>
            <person name="Channer S."/>
            <person name="Cheshatsang Y."/>
            <person name="Chuda L."/>
            <person name="Citroen M."/>
            <person name="Collymore A."/>
            <person name="Cooke P."/>
            <person name="Costello M."/>
            <person name="D'Aco K."/>
            <person name="Daza R."/>
            <person name="De Haan G."/>
            <person name="DeGray S."/>
            <person name="DeMaso C."/>
            <person name="Dhargay N."/>
            <person name="Dooley K."/>
            <person name="Dooley E."/>
            <person name="Doricent M."/>
            <person name="Dorje P."/>
            <person name="Dorjee K."/>
            <person name="Dupes A."/>
            <person name="Elong R."/>
            <person name="Falk J."/>
            <person name="Farina A."/>
            <person name="Faro S."/>
            <person name="Ferguson D."/>
            <person name="Fisher S."/>
            <person name="Foley C.D."/>
            <person name="Franke A."/>
            <person name="Friedrich D."/>
            <person name="Gadbois L."/>
            <person name="Gearin G."/>
            <person name="Gearin C.R."/>
            <person name="Giannoukos G."/>
            <person name="Goode T."/>
            <person name="Graham J."/>
            <person name="Grandbois E."/>
            <person name="Grewal S."/>
            <person name="Gyaltsen K."/>
            <person name="Hafez N."/>
            <person name="Hagos B."/>
            <person name="Hall J."/>
            <person name="Henson C."/>
            <person name="Hollinger A."/>
            <person name="Honan T."/>
            <person name="Huard M.D."/>
            <person name="Hughes L."/>
            <person name="Hurhula B."/>
            <person name="Husby M.E."/>
            <person name="Kamat A."/>
            <person name="Kanga B."/>
            <person name="Kashin S."/>
            <person name="Khazanovich D."/>
            <person name="Kisner P."/>
            <person name="Lance K."/>
            <person name="Lara M."/>
            <person name="Lee W."/>
            <person name="Lennon N."/>
            <person name="Letendre F."/>
            <person name="LeVine R."/>
            <person name="Lipovsky A."/>
            <person name="Liu X."/>
            <person name="Liu J."/>
            <person name="Liu S."/>
            <person name="Lokyitsang T."/>
            <person name="Lokyitsang Y."/>
            <person name="Lubonja R."/>
            <person name="Lui A."/>
            <person name="MacDonald P."/>
            <person name="Magnisalis V."/>
            <person name="Maru K."/>
            <person name="Matthews C."/>
            <person name="McCusker W."/>
            <person name="McDonough S."/>
            <person name="Mehta T."/>
            <person name="Meldrim J."/>
            <person name="Meneus L."/>
            <person name="Mihai O."/>
            <person name="Mihalev A."/>
            <person name="Mihova T."/>
            <person name="Mittelman R."/>
            <person name="Mlenga V."/>
            <person name="Montmayeur A."/>
            <person name="Mulrain L."/>
            <person name="Navidi A."/>
            <person name="Naylor J."/>
            <person name="Negash T."/>
            <person name="Nguyen T."/>
            <person name="Nguyen N."/>
            <person name="Nicol R."/>
            <person name="Norbu C."/>
            <person name="Norbu N."/>
            <person name="Novod N."/>
            <person name="O'Neill B."/>
            <person name="Osman S."/>
            <person name="Markiewicz E."/>
            <person name="Oyono O.L."/>
            <person name="Patti C."/>
            <person name="Phunkhang P."/>
            <person name="Pierre F."/>
            <person name="Priest M."/>
            <person name="Raghuraman S."/>
            <person name="Rege F."/>
            <person name="Reyes R."/>
            <person name="Rise C."/>
            <person name="Rogov P."/>
            <person name="Ross K."/>
            <person name="Ryan E."/>
            <person name="Settipalli S."/>
            <person name="Shea T."/>
            <person name="Sherpa N."/>
            <person name="Shi L."/>
            <person name="Shih D."/>
            <person name="Sparrow T."/>
            <person name="Spaulding J."/>
            <person name="Stalker J."/>
            <person name="Stange-Thomann N."/>
            <person name="Stavropoulos S."/>
            <person name="Stone C."/>
            <person name="Strader C."/>
            <person name="Tesfaye S."/>
            <person name="Thomson T."/>
            <person name="Thoulutsang Y."/>
            <person name="Thoulutsang D."/>
            <person name="Topham K."/>
            <person name="Topping I."/>
            <person name="Tsamla T."/>
            <person name="Vassiliev H."/>
            <person name="Vo A."/>
            <person name="Wangchuk T."/>
            <person name="Wangdi T."/>
            <person name="Weiand M."/>
            <person name="Wilkinson J."/>
            <person name="Wilson A."/>
            <person name="Yadav S."/>
            <person name="Young G."/>
            <person name="Yu Q."/>
            <person name="Zembek L."/>
            <person name="Zhong D."/>
            <person name="Zimmer A."/>
            <person name="Zwirko Z."/>
            <person name="Jaffe D.B."/>
            <person name="Alvarez P."/>
            <person name="Brockman W."/>
            <person name="Butler J."/>
            <person name="Chin C."/>
            <person name="Gnerre S."/>
            <person name="MacCallum I."/>
            <person name="Graves J.A."/>
            <person name="Ponting C.P."/>
            <person name="Breen M."/>
            <person name="Samollow P.B."/>
            <person name="Lander E.S."/>
            <person name="Lindblad-Toh K."/>
        </authorList>
    </citation>
    <scope>NUCLEOTIDE SEQUENCE [LARGE SCALE GENOMIC DNA]</scope>
</reference>
<dbReference type="InterPro" id="IPR000387">
    <property type="entry name" value="Tyr_Pase_dom"/>
</dbReference>
<proteinExistence type="predicted"/>
<feature type="domain" description="Tyrosine specific protein phosphatases" evidence="5">
    <location>
        <begin position="289"/>
        <end position="361"/>
    </location>
</feature>
<dbReference type="PANTHER" id="PTHR46900">
    <property type="entry name" value="TYROSINE-PROTEIN PHOSPHATASE NON-RECEPTOR TYPE 13"/>
    <property type="match status" value="1"/>
</dbReference>
<evidence type="ECO:0000259" key="5">
    <source>
        <dbReference type="PROSITE" id="PS50056"/>
    </source>
</evidence>
<dbReference type="FunCoup" id="F6U0Z9">
    <property type="interactions" value="80"/>
</dbReference>
<comment type="subcellular location">
    <subcellularLocation>
        <location evidence="1">Nucleus</location>
    </subcellularLocation>
</comment>